<feature type="compositionally biased region" description="Basic and acidic residues" evidence="4">
    <location>
        <begin position="267"/>
        <end position="278"/>
    </location>
</feature>
<reference evidence="5 6" key="1">
    <citation type="submission" date="2024-07" db="EMBL/GenBank/DDBJ databases">
        <title>Draft sequence of the Neodothiora populina.</title>
        <authorList>
            <person name="Drown D.D."/>
            <person name="Schuette U.S."/>
            <person name="Buechlein A.B."/>
            <person name="Rusch D.R."/>
            <person name="Winton L.W."/>
            <person name="Adams G.A."/>
        </authorList>
    </citation>
    <scope>NUCLEOTIDE SEQUENCE [LARGE SCALE GENOMIC DNA]</scope>
    <source>
        <strain evidence="5 6">CPC 39397</strain>
    </source>
</reference>
<dbReference type="PANTHER" id="PTHR12425">
    <property type="entry name" value="SYNEMBRYN"/>
    <property type="match status" value="1"/>
</dbReference>
<dbReference type="Proteomes" id="UP001562354">
    <property type="component" value="Unassembled WGS sequence"/>
</dbReference>
<organism evidence="5 6">
    <name type="scientific">Neodothiora populina</name>
    <dbReference type="NCBI Taxonomy" id="2781224"/>
    <lineage>
        <taxon>Eukaryota</taxon>
        <taxon>Fungi</taxon>
        <taxon>Dikarya</taxon>
        <taxon>Ascomycota</taxon>
        <taxon>Pezizomycotina</taxon>
        <taxon>Dothideomycetes</taxon>
        <taxon>Dothideomycetidae</taxon>
        <taxon>Dothideales</taxon>
        <taxon>Dothioraceae</taxon>
        <taxon>Neodothiora</taxon>
    </lineage>
</organism>
<dbReference type="EMBL" id="JBFMKM010000012">
    <property type="protein sequence ID" value="KAL1302296.1"/>
    <property type="molecule type" value="Genomic_DNA"/>
</dbReference>
<dbReference type="InterPro" id="IPR019318">
    <property type="entry name" value="Gua_nucleotide_exch_fac_Ric8"/>
</dbReference>
<keyword evidence="6" id="KW-1185">Reference proteome</keyword>
<feature type="region of interest" description="Disordered" evidence="4">
    <location>
        <begin position="267"/>
        <end position="286"/>
    </location>
</feature>
<dbReference type="GeneID" id="95976415"/>
<keyword evidence="3" id="KW-0143">Chaperone</keyword>
<comment type="similarity">
    <text evidence="1">Belongs to the synembryn family.</text>
</comment>
<evidence type="ECO:0000256" key="4">
    <source>
        <dbReference type="SAM" id="MobiDB-lite"/>
    </source>
</evidence>
<name>A0ABR3P897_9PEZI</name>
<gene>
    <name evidence="5" type="ORF">AAFC00_002713</name>
</gene>
<keyword evidence="2" id="KW-0344">Guanine-nucleotide releasing factor</keyword>
<dbReference type="Pfam" id="PF10165">
    <property type="entry name" value="Ric8"/>
    <property type="match status" value="1"/>
</dbReference>
<evidence type="ECO:0000256" key="1">
    <source>
        <dbReference type="ARBA" id="ARBA00009049"/>
    </source>
</evidence>
<comment type="caution">
    <text evidence="5">The sequence shown here is derived from an EMBL/GenBank/DDBJ whole genome shotgun (WGS) entry which is preliminary data.</text>
</comment>
<evidence type="ECO:0000313" key="6">
    <source>
        <dbReference type="Proteomes" id="UP001562354"/>
    </source>
</evidence>
<sequence length="355" mass="39932">MKSTDPDDVFTSARLLLFCTYETDLDFEPLFQKYEFANTINQNIGHYARLIPISEGTQRDTLERACTETLKLLYNLIDRDPYRATLFDEALYPILDLLSKASIPSPPLQLLISSLINPLNQLELKEGCPLLVESSNNIYLQRLVLILDLASQTYSAAEMNIKASPLVQVLLRATELSPPGVASQLGKILLPSEQDRQNVLGKNDSLPSRLLRLFNNPAAPELSALLPALYFELSDRDVDLFVSNVGYGLAAGYLASRGLYHDPAAHNRRVTEDSKEDSSIPTENARLRNSEINTITGQWRKDEIESELPELTEDEKEREAEKLFVLFERLKATGVINVENPVARAVHEGRFEELE</sequence>
<dbReference type="PANTHER" id="PTHR12425:SF5">
    <property type="entry name" value="SYNEMBRYN"/>
    <property type="match status" value="1"/>
</dbReference>
<accession>A0ABR3P897</accession>
<evidence type="ECO:0000256" key="3">
    <source>
        <dbReference type="ARBA" id="ARBA00023186"/>
    </source>
</evidence>
<evidence type="ECO:0000313" key="5">
    <source>
        <dbReference type="EMBL" id="KAL1302296.1"/>
    </source>
</evidence>
<evidence type="ECO:0000256" key="2">
    <source>
        <dbReference type="ARBA" id="ARBA00022658"/>
    </source>
</evidence>
<proteinExistence type="inferred from homology"/>
<dbReference type="RefSeq" id="XP_069198572.1">
    <property type="nucleotide sequence ID" value="XM_069342066.1"/>
</dbReference>
<protein>
    <submittedName>
        <fullName evidence="5">Uncharacterized protein</fullName>
    </submittedName>
</protein>